<dbReference type="GO" id="GO:0006355">
    <property type="term" value="P:regulation of DNA-templated transcription"/>
    <property type="evidence" value="ECO:0007669"/>
    <property type="project" value="InterPro"/>
</dbReference>
<dbReference type="Gene3D" id="3.40.50.2300">
    <property type="match status" value="1"/>
</dbReference>
<evidence type="ECO:0000256" key="5">
    <source>
        <dbReference type="ARBA" id="ARBA00023015"/>
    </source>
</evidence>
<keyword evidence="7" id="KW-0804">Transcription</keyword>
<keyword evidence="3 10" id="KW-0597">Phosphoprotein</keyword>
<dbReference type="Pfam" id="PF00072">
    <property type="entry name" value="Response_reg"/>
    <property type="match status" value="1"/>
</dbReference>
<dbReference type="OrthoDB" id="9802426at2"/>
<dbReference type="FunFam" id="1.10.10.10:FF:000099">
    <property type="entry name" value="Two-component system response regulator TorR"/>
    <property type="match status" value="1"/>
</dbReference>
<dbReference type="InterPro" id="IPR011006">
    <property type="entry name" value="CheY-like_superfamily"/>
</dbReference>
<dbReference type="GO" id="GO:0000156">
    <property type="term" value="F:phosphorelay response regulator activity"/>
    <property type="evidence" value="ECO:0007669"/>
    <property type="project" value="TreeGrafter"/>
</dbReference>
<dbReference type="PROSITE" id="PS51755">
    <property type="entry name" value="OMPR_PHOB"/>
    <property type="match status" value="1"/>
</dbReference>
<dbReference type="SMART" id="SM00862">
    <property type="entry name" value="Trans_reg_C"/>
    <property type="match status" value="1"/>
</dbReference>
<protein>
    <recommendedName>
        <fullName evidence="8">DNA-binding dual transcriptional regulator OmpR</fullName>
    </recommendedName>
    <alternativeName>
        <fullName evidence="9">Transcriptional regulatory protein OmpR</fullName>
    </alternativeName>
</protein>
<evidence type="ECO:0000256" key="1">
    <source>
        <dbReference type="ARBA" id="ARBA00004496"/>
    </source>
</evidence>
<evidence type="ECO:0000256" key="3">
    <source>
        <dbReference type="ARBA" id="ARBA00022553"/>
    </source>
</evidence>
<dbReference type="GO" id="GO:0000976">
    <property type="term" value="F:transcription cis-regulatory region binding"/>
    <property type="evidence" value="ECO:0007669"/>
    <property type="project" value="TreeGrafter"/>
</dbReference>
<dbReference type="GO" id="GO:0005829">
    <property type="term" value="C:cytosol"/>
    <property type="evidence" value="ECO:0007669"/>
    <property type="project" value="TreeGrafter"/>
</dbReference>
<keyword evidence="15" id="KW-1185">Reference proteome</keyword>
<dbReference type="InterPro" id="IPR001789">
    <property type="entry name" value="Sig_transdc_resp-reg_receiver"/>
</dbReference>
<feature type="modified residue" description="4-aspartylphosphate" evidence="10">
    <location>
        <position position="54"/>
    </location>
</feature>
<dbReference type="PANTHER" id="PTHR48111">
    <property type="entry name" value="REGULATOR OF RPOS"/>
    <property type="match status" value="1"/>
</dbReference>
<dbReference type="SUPFAM" id="SSF52172">
    <property type="entry name" value="CheY-like"/>
    <property type="match status" value="1"/>
</dbReference>
<evidence type="ECO:0000256" key="9">
    <source>
        <dbReference type="ARBA" id="ARBA00041745"/>
    </source>
</evidence>
<sequence>MKPSILVVDDDTAICELLKDALSEHVFTTHICHLGQPVMTVLDELPDVSLVLLDLMLPDINGLQVLKQIQQARPHLPVVMLTGLGSEADIIVGLEMGADDYIVKPFNPRVMIARVKAVLRRSDALATESGSDNDNSWQFNGWRLDSDRCILFNPQNYPVDLTRGEYILLLALVTHARKVLTRDQLLELTHSEMLDVFDRTVDVLIMRLRRKIEVNRHQPSLIRTIRGLGYVFSADVIRPESALAAAPGARNIA</sequence>
<dbReference type="GO" id="GO:0032993">
    <property type="term" value="C:protein-DNA complex"/>
    <property type="evidence" value="ECO:0007669"/>
    <property type="project" value="TreeGrafter"/>
</dbReference>
<dbReference type="InterPro" id="IPR001867">
    <property type="entry name" value="OmpR/PhoB-type_DNA-bd"/>
</dbReference>
<feature type="domain" description="Response regulatory" evidence="12">
    <location>
        <begin position="4"/>
        <end position="119"/>
    </location>
</feature>
<comment type="subcellular location">
    <subcellularLocation>
        <location evidence="1">Cytoplasm</location>
    </subcellularLocation>
</comment>
<keyword evidence="4" id="KW-0902">Two-component regulatory system</keyword>
<evidence type="ECO:0000256" key="10">
    <source>
        <dbReference type="PROSITE-ProRule" id="PRU00169"/>
    </source>
</evidence>
<dbReference type="EMBL" id="SJOI01000001">
    <property type="protein sequence ID" value="TCL06403.1"/>
    <property type="molecule type" value="Genomic_DNA"/>
</dbReference>
<dbReference type="InterPro" id="IPR039420">
    <property type="entry name" value="WalR-like"/>
</dbReference>
<organism evidence="14 15">
    <name type="scientific">Sodalis ligni</name>
    <dbReference type="NCBI Taxonomy" id="2697027"/>
    <lineage>
        <taxon>Bacteria</taxon>
        <taxon>Pseudomonadati</taxon>
        <taxon>Pseudomonadota</taxon>
        <taxon>Gammaproteobacteria</taxon>
        <taxon>Enterobacterales</taxon>
        <taxon>Bruguierivoracaceae</taxon>
        <taxon>Sodalis</taxon>
    </lineage>
</organism>
<dbReference type="RefSeq" id="WP_132925776.1">
    <property type="nucleotide sequence ID" value="NZ_CP075169.1"/>
</dbReference>
<dbReference type="InterPro" id="IPR036388">
    <property type="entry name" value="WH-like_DNA-bd_sf"/>
</dbReference>
<evidence type="ECO:0000256" key="6">
    <source>
        <dbReference type="ARBA" id="ARBA00023125"/>
    </source>
</evidence>
<dbReference type="PANTHER" id="PTHR48111:SF4">
    <property type="entry name" value="DNA-BINDING DUAL TRANSCRIPTIONAL REGULATOR OMPR"/>
    <property type="match status" value="1"/>
</dbReference>
<dbReference type="Gene3D" id="6.10.250.690">
    <property type="match status" value="1"/>
</dbReference>
<evidence type="ECO:0000256" key="11">
    <source>
        <dbReference type="PROSITE-ProRule" id="PRU01091"/>
    </source>
</evidence>
<dbReference type="PROSITE" id="PS50110">
    <property type="entry name" value="RESPONSE_REGULATORY"/>
    <property type="match status" value="1"/>
</dbReference>
<evidence type="ECO:0000313" key="14">
    <source>
        <dbReference type="EMBL" id="TCL06403.1"/>
    </source>
</evidence>
<keyword evidence="6 11" id="KW-0238">DNA-binding</keyword>
<dbReference type="SMART" id="SM00448">
    <property type="entry name" value="REC"/>
    <property type="match status" value="1"/>
</dbReference>
<dbReference type="Proteomes" id="UP000294555">
    <property type="component" value="Unassembled WGS sequence"/>
</dbReference>
<evidence type="ECO:0000256" key="7">
    <source>
        <dbReference type="ARBA" id="ARBA00023163"/>
    </source>
</evidence>
<evidence type="ECO:0000313" key="15">
    <source>
        <dbReference type="Proteomes" id="UP000294555"/>
    </source>
</evidence>
<keyword evidence="2" id="KW-0963">Cytoplasm</keyword>
<dbReference type="Gene3D" id="1.10.10.10">
    <property type="entry name" value="Winged helix-like DNA-binding domain superfamily/Winged helix DNA-binding domain"/>
    <property type="match status" value="1"/>
</dbReference>
<feature type="domain" description="OmpR/PhoB-type" evidence="13">
    <location>
        <begin position="134"/>
        <end position="234"/>
    </location>
</feature>
<comment type="caution">
    <text evidence="14">The sequence shown here is derived from an EMBL/GenBank/DDBJ whole genome shotgun (WGS) entry which is preliminary data.</text>
</comment>
<evidence type="ECO:0000256" key="8">
    <source>
        <dbReference type="ARBA" id="ARBA00040496"/>
    </source>
</evidence>
<proteinExistence type="predicted"/>
<accession>A0A4R1NFY7</accession>
<reference evidence="14 15" key="1">
    <citation type="submission" date="2019-02" db="EMBL/GenBank/DDBJ databases">
        <title>Investigation of anaerobic lignin degradation for improved lignocellulosic biofuels.</title>
        <authorList>
            <person name="Deangelis K."/>
        </authorList>
    </citation>
    <scope>NUCLEOTIDE SEQUENCE [LARGE SCALE GENOMIC DNA]</scope>
    <source>
        <strain evidence="14 15">159R</strain>
    </source>
</reference>
<gene>
    <name evidence="14" type="ORF">EZJ58_4654</name>
</gene>
<feature type="DNA-binding region" description="OmpR/PhoB-type" evidence="11">
    <location>
        <begin position="134"/>
        <end position="234"/>
    </location>
</feature>
<dbReference type="Pfam" id="PF00486">
    <property type="entry name" value="Trans_reg_C"/>
    <property type="match status" value="1"/>
</dbReference>
<name>A0A4R1NFY7_9GAMM</name>
<keyword evidence="5" id="KW-0805">Transcription regulation</keyword>
<evidence type="ECO:0000256" key="2">
    <source>
        <dbReference type="ARBA" id="ARBA00022490"/>
    </source>
</evidence>
<evidence type="ECO:0000259" key="13">
    <source>
        <dbReference type="PROSITE" id="PS51755"/>
    </source>
</evidence>
<dbReference type="AlphaFoldDB" id="A0A4R1NFY7"/>
<evidence type="ECO:0000256" key="4">
    <source>
        <dbReference type="ARBA" id="ARBA00023012"/>
    </source>
</evidence>
<evidence type="ECO:0000259" key="12">
    <source>
        <dbReference type="PROSITE" id="PS50110"/>
    </source>
</evidence>
<dbReference type="CDD" id="cd00383">
    <property type="entry name" value="trans_reg_C"/>
    <property type="match status" value="1"/>
</dbReference>
<dbReference type="SUPFAM" id="SSF46894">
    <property type="entry name" value="C-terminal effector domain of the bipartite response regulators"/>
    <property type="match status" value="1"/>
</dbReference>
<dbReference type="InterPro" id="IPR016032">
    <property type="entry name" value="Sig_transdc_resp-reg_C-effctor"/>
</dbReference>